<dbReference type="Pfam" id="PF00196">
    <property type="entry name" value="GerE"/>
    <property type="match status" value="1"/>
</dbReference>
<dbReference type="SUPFAM" id="SSF52540">
    <property type="entry name" value="P-loop containing nucleoside triphosphate hydrolases"/>
    <property type="match status" value="1"/>
</dbReference>
<sequence>MTLIGRERELADIAAVVDAAERGPSAMLVHGDAGIGKTALLNAATARARRRGHRALTLGVTGKRPFALVQALLDPRCGGPADLPRPLREPLAVLWAPAPPGDLADAPAVVSAVLLALEELSRDCPILILVDDADRVDGESLRLLGHVVAHGSGERVALLLAVRDDRLAGVTAPGVRRYRIRPLAEQAAARLLDALPVTVPARRRLDVLRRARGNPLALRVFAGAGEPIPAEFADRVRGLPAATRWLLLHAALTEDAEQIGMLTAVAEGAGDLRDWAPAERAGLITVRDGRVHFPNPFVRAAWAAGRGPNDVVRAHRALAAATGRVLHLAESSTGPDEAVAATLIEAADAAVARTDYFAAADALQAAAERSVRDTDAARRYARAVYAAYRSGHPGWAIELYERVTRTAADPDSAGAAASGAAFSLLQLAEPWQAFEVASRALLRRPDDDRLVLSAVFAAASAALQSGAAAHRGQLLGLLALIEERDGDGGPAEAPQPMMPPLDDAVVRAAVRLVADPAGYTGRCPVPVGTGPSELVRMICTGTVAFLLDDSARAATDLRAVWDAGARFGGAGTTFITFQFMIMAMIDAGIWSGVDDLLDQAEDLAVVRHVPLLVTVVPALRMMLRALRHDGPAPVAGDLPMLPGSSMVDNVIQRAAGLAALADGDHDRAYLHFRRMFDEDGEPRHYLLGPRSLPQLALTAARTGRTAEAQRALHRCRRAAGPAPTSRLTMLFAHAAALLDDSEDAETHFQRAVEDPERMLRWPLEYAEAQLNYGIWLRTRRRWRVARPHLLAARDTFLRLGAHAHADQAARTLPAGLRPAGEAAPEPAAFTALTAQKQMIARMAAGGMSNREIAGRLYLSPRTVGSHLYRIYAEIGVGNRYQLRALIGGAGTSTGHESASH</sequence>
<dbReference type="InterPro" id="IPR000792">
    <property type="entry name" value="Tscrpt_reg_LuxR_C"/>
</dbReference>
<feature type="domain" description="HTH luxR-type" evidence="3">
    <location>
        <begin position="825"/>
        <end position="890"/>
    </location>
</feature>
<evidence type="ECO:0000259" key="3">
    <source>
        <dbReference type="PROSITE" id="PS50043"/>
    </source>
</evidence>
<dbReference type="PANTHER" id="PTHR16305">
    <property type="entry name" value="TESTICULAR SOLUBLE ADENYLYL CYCLASE"/>
    <property type="match status" value="1"/>
</dbReference>
<keyword evidence="1" id="KW-0547">Nucleotide-binding</keyword>
<dbReference type="STRING" id="512565.AMIS_31670"/>
<protein>
    <submittedName>
        <fullName evidence="4">Putative LuxR-family transcriptional regulator</fullName>
    </submittedName>
</protein>
<dbReference type="InterPro" id="IPR027417">
    <property type="entry name" value="P-loop_NTPase"/>
</dbReference>
<dbReference type="RefSeq" id="WP_014443282.1">
    <property type="nucleotide sequence ID" value="NC_017093.1"/>
</dbReference>
<accession>I0H5V0</accession>
<dbReference type="GO" id="GO:0005524">
    <property type="term" value="F:ATP binding"/>
    <property type="evidence" value="ECO:0007669"/>
    <property type="project" value="UniProtKB-KW"/>
</dbReference>
<dbReference type="CDD" id="cd06170">
    <property type="entry name" value="LuxR_C_like"/>
    <property type="match status" value="1"/>
</dbReference>
<dbReference type="eggNOG" id="COG2197">
    <property type="taxonomic scope" value="Bacteria"/>
</dbReference>
<evidence type="ECO:0000256" key="1">
    <source>
        <dbReference type="ARBA" id="ARBA00022741"/>
    </source>
</evidence>
<evidence type="ECO:0000313" key="4">
    <source>
        <dbReference type="EMBL" id="BAL88387.1"/>
    </source>
</evidence>
<dbReference type="PANTHER" id="PTHR16305:SF35">
    <property type="entry name" value="TRANSCRIPTIONAL ACTIVATOR DOMAIN"/>
    <property type="match status" value="1"/>
</dbReference>
<dbReference type="Gene3D" id="3.40.50.300">
    <property type="entry name" value="P-loop containing nucleotide triphosphate hydrolases"/>
    <property type="match status" value="1"/>
</dbReference>
<keyword evidence="5" id="KW-1185">Reference proteome</keyword>
<dbReference type="InterPro" id="IPR041664">
    <property type="entry name" value="AAA_16"/>
</dbReference>
<keyword evidence="2" id="KW-0067">ATP-binding</keyword>
<gene>
    <name evidence="4" type="ordered locus">AMIS_31670</name>
</gene>
<dbReference type="Proteomes" id="UP000007882">
    <property type="component" value="Chromosome"/>
</dbReference>
<dbReference type="SUPFAM" id="SSF46894">
    <property type="entry name" value="C-terminal effector domain of the bipartite response regulators"/>
    <property type="match status" value="1"/>
</dbReference>
<organism evidence="4 5">
    <name type="scientific">Actinoplanes missouriensis (strain ATCC 14538 / DSM 43046 / CBS 188.64 / JCM 3121 / NBRC 102363 / NCIMB 12654 / NRRL B-3342 / UNCC 431)</name>
    <dbReference type="NCBI Taxonomy" id="512565"/>
    <lineage>
        <taxon>Bacteria</taxon>
        <taxon>Bacillati</taxon>
        <taxon>Actinomycetota</taxon>
        <taxon>Actinomycetes</taxon>
        <taxon>Micromonosporales</taxon>
        <taxon>Micromonosporaceae</taxon>
        <taxon>Actinoplanes</taxon>
    </lineage>
</organism>
<dbReference type="InterPro" id="IPR016032">
    <property type="entry name" value="Sig_transdc_resp-reg_C-effctor"/>
</dbReference>
<dbReference type="HOGENOM" id="CLU_006850_4_1_11"/>
<dbReference type="GO" id="GO:0006355">
    <property type="term" value="P:regulation of DNA-templated transcription"/>
    <property type="evidence" value="ECO:0007669"/>
    <property type="project" value="InterPro"/>
</dbReference>
<dbReference type="EMBL" id="AP012319">
    <property type="protein sequence ID" value="BAL88387.1"/>
    <property type="molecule type" value="Genomic_DNA"/>
</dbReference>
<dbReference type="GO" id="GO:0005737">
    <property type="term" value="C:cytoplasm"/>
    <property type="evidence" value="ECO:0007669"/>
    <property type="project" value="TreeGrafter"/>
</dbReference>
<dbReference type="KEGG" id="ams:AMIS_31670"/>
<evidence type="ECO:0000313" key="5">
    <source>
        <dbReference type="Proteomes" id="UP000007882"/>
    </source>
</evidence>
<dbReference type="Pfam" id="PF13191">
    <property type="entry name" value="AAA_16"/>
    <property type="match status" value="1"/>
</dbReference>
<dbReference type="InterPro" id="IPR011990">
    <property type="entry name" value="TPR-like_helical_dom_sf"/>
</dbReference>
<dbReference type="GO" id="GO:0003677">
    <property type="term" value="F:DNA binding"/>
    <property type="evidence" value="ECO:0007669"/>
    <property type="project" value="InterPro"/>
</dbReference>
<evidence type="ECO:0000256" key="2">
    <source>
        <dbReference type="ARBA" id="ARBA00022840"/>
    </source>
</evidence>
<reference evidence="4 5" key="1">
    <citation type="submission" date="2012-02" db="EMBL/GenBank/DDBJ databases">
        <title>Complete genome sequence of Actinoplanes missouriensis 431 (= NBRC 102363).</title>
        <authorList>
            <person name="Ohnishi Y."/>
            <person name="Ishikawa J."/>
            <person name="Sekine M."/>
            <person name="Hosoyama A."/>
            <person name="Harada T."/>
            <person name="Narita H."/>
            <person name="Hata T."/>
            <person name="Konno Y."/>
            <person name="Tutikane K."/>
            <person name="Fujita N."/>
            <person name="Horinouchi S."/>
            <person name="Hayakawa M."/>
        </authorList>
    </citation>
    <scope>NUCLEOTIDE SEQUENCE [LARGE SCALE GENOMIC DNA]</scope>
    <source>
        <strain evidence="5">ATCC 14538 / DSM 43046 / CBS 188.64 / JCM 3121 / NBRC 102363 / NCIMB 12654 / NRRL B-3342 / UNCC 431</strain>
    </source>
</reference>
<dbReference type="PATRIC" id="fig|512565.3.peg.3161"/>
<dbReference type="SUPFAM" id="SSF48452">
    <property type="entry name" value="TPR-like"/>
    <property type="match status" value="1"/>
</dbReference>
<dbReference type="InterPro" id="IPR036388">
    <property type="entry name" value="WH-like_DNA-bd_sf"/>
</dbReference>
<dbReference type="Gene3D" id="1.10.10.10">
    <property type="entry name" value="Winged helix-like DNA-binding domain superfamily/Winged helix DNA-binding domain"/>
    <property type="match status" value="1"/>
</dbReference>
<proteinExistence type="predicted"/>
<dbReference type="PRINTS" id="PR00038">
    <property type="entry name" value="HTHLUXR"/>
</dbReference>
<dbReference type="PROSITE" id="PS50043">
    <property type="entry name" value="HTH_LUXR_2"/>
    <property type="match status" value="1"/>
</dbReference>
<dbReference type="GO" id="GO:0004016">
    <property type="term" value="F:adenylate cyclase activity"/>
    <property type="evidence" value="ECO:0007669"/>
    <property type="project" value="TreeGrafter"/>
</dbReference>
<name>I0H5V0_ACTM4</name>
<dbReference type="SMART" id="SM00421">
    <property type="entry name" value="HTH_LUXR"/>
    <property type="match status" value="1"/>
</dbReference>
<dbReference type="Gene3D" id="1.25.40.10">
    <property type="entry name" value="Tetratricopeptide repeat domain"/>
    <property type="match status" value="1"/>
</dbReference>
<dbReference type="AlphaFoldDB" id="I0H5V0"/>